<dbReference type="GO" id="GO:0008843">
    <property type="term" value="F:endochitinase activity"/>
    <property type="evidence" value="ECO:0007669"/>
    <property type="project" value="UniProtKB-EC"/>
</dbReference>
<evidence type="ECO:0000256" key="10">
    <source>
        <dbReference type="ARBA" id="ARBA00023326"/>
    </source>
</evidence>
<evidence type="ECO:0000256" key="9">
    <source>
        <dbReference type="ARBA" id="ARBA00023295"/>
    </source>
</evidence>
<keyword evidence="9 11" id="KW-0326">Glycosidase</keyword>
<keyword evidence="4" id="KW-0147">Chitin-binding</keyword>
<dbReference type="EC" id="3.2.1.14" evidence="3"/>
<dbReference type="InterPro" id="IPR018392">
    <property type="entry name" value="LysM"/>
</dbReference>
<dbReference type="Gene3D" id="3.30.60.10">
    <property type="entry name" value="Endochitinase-like"/>
    <property type="match status" value="1"/>
</dbReference>
<accession>A0A3D8R9M8</accession>
<dbReference type="InterPro" id="IPR036779">
    <property type="entry name" value="LysM_dom_sf"/>
</dbReference>
<protein>
    <recommendedName>
        <fullName evidence="3">chitinase</fullName>
        <ecNumber evidence="3">3.2.1.14</ecNumber>
    </recommendedName>
</protein>
<dbReference type="Gene3D" id="3.10.350.10">
    <property type="entry name" value="LysM domain"/>
    <property type="match status" value="2"/>
</dbReference>
<dbReference type="RefSeq" id="XP_026601191.1">
    <property type="nucleotide sequence ID" value="XM_026750187.1"/>
</dbReference>
<dbReference type="InterPro" id="IPR001223">
    <property type="entry name" value="Glyco_hydro18_cat"/>
</dbReference>
<comment type="catalytic activity">
    <reaction evidence="1">
        <text>Random endo-hydrolysis of N-acetyl-beta-D-glucosaminide (1-&gt;4)-beta-linkages in chitin and chitodextrins.</text>
        <dbReference type="EC" id="3.2.1.14"/>
    </reaction>
</comment>
<dbReference type="Gene3D" id="3.20.20.80">
    <property type="entry name" value="Glycosidases"/>
    <property type="match status" value="1"/>
</dbReference>
<dbReference type="STRING" id="1810919.A0A3D8R9M8"/>
<proteinExistence type="inferred from homology"/>
<sequence length="1480" mass="161510">MVSLTSLAAAFGAVVLLLSGDGATATSIFRKPASPSYSSANVCPERCSVSGPSTGNWSVYPNFNKIRKCPETMFYDFSLYDQVDNKDENHRIQACSSFGPDFATFPAESVQLASAESHNVEFEIGWWKEGYGLAAAGIKSLVKQVRKYAENGHGTTERPFMIYGQSGEATIGLYIGQGLLNEAIGESALKTFQDNLEHLNVSTTSLAMQLCGPGYGSNHIFGIVATSNGTFTPIQDAIKSWANGTCLSFSGSTKFPGLAKFTTPLLHSNRTLATTNSTIPSNSAIHARAHHRHSTIHARALHRRAECRTVQVDPNSGCPEAAQKCGISASDFTKYNPGVDFCKNLKPKQHVCCSSGDLPDFSPPQNEDGSCYSYQVQGDDNCDNLVAEYSLTRDELEEFNKNTWGWNGCDPLYKDAVICLSEGTAPFPAPIANAICGPQKPGSEPPTDGSDIAEMNPCPLNACCNIWGQCGITKDFCVDTNTGAPGTAEPGTYGCISNCGLDVVQGSGSGEIKIGYYEGYCLSRKCLYQDALQIDTSLYSHIHFGFGTLTADYQVEVGDVLSTYQFHEFKKISGAKRILSFGGWEFSNSDATYKIFRTGVRPENRLTMATNIANFIKEHDLDGVDIDWEYPGAPDLPVYDPGTEEEGPNYLAFLVVLKNLLPGKSISIAAPSSYWYLKQFPIQQMSKILDYIVYMTYDLHGQWDAHNSNSQEGCETGNCLRSQVNLTETKQSLAMITKAGVPGEKVIVGVTSYGRSFKMASPGCWGPDCQFTGDRLNSNAMKGECTDTAGYLADAEIAEIMADSSRVVTSFIDTSSNSDILVYDNDEWVGYMSAATKKTRTNLYTAWGLGGTSDWATDLQSFHAVPPPQTKWANFIEIASSGEDPKTDHSRNGNWTDFDCTHEVIEDKLDYTPSKRWSGVNADAAWEDVVRIWKETDSKRPAVNFTQSVSSTLRIGDQANCGAAIQDSCNTISCIAPLDRELSGPAGQLIWNSLASIHKLFTDYDTYLWRAATTLSLQIDHLTNEFAPLPEKDDGVWQDLLTNLLVLGGVGTAGPLMSKVLSQLAWFNQNSRGETTQSVAMTVLEQGIMVAGGLMNGDDAYWTPEKQDEFSAYMGQVINGWSKFNSYSLSALLDKGDDAAIDAIWDLISDGKLIEGKFENEPPAERDLAGELQDDILKCVFGFTIPALWRSAGTYPFILRTGKGCGVDHYLEEMEEYLDEETMKETGECVDDEQWYLVYPKGDSEKCNCQVNDGGPCNEQCVPAKFSAPPGLDSLNGTAFGNISKKDLIAGSVNTWRDNEGENTYKYADPTDPDTVRNLMNVEVTTAGYMHIPVCSAARAYQSWDTTSAGSSEFYPCDIPPGKDYCGQATFEDQTSDASPDIEDCRTIIRNIQSNGKTDFTHQVVGKPHREILDFESCHFGIEATSVNGNVEFYVGGQDVIDIINDAIAKFGNSNGKVGAKGLMNCNGNIKSQGVEWGIY</sequence>
<feature type="chain" id="PRO_5017549037" description="chitinase" evidence="12">
    <location>
        <begin position="26"/>
        <end position="1480"/>
    </location>
</feature>
<evidence type="ECO:0000256" key="11">
    <source>
        <dbReference type="RuleBase" id="RU000489"/>
    </source>
</evidence>
<feature type="domain" description="GH18" evidence="14">
    <location>
        <begin position="511"/>
        <end position="875"/>
    </location>
</feature>
<evidence type="ECO:0000313" key="15">
    <source>
        <dbReference type="EMBL" id="RDW70660.1"/>
    </source>
</evidence>
<dbReference type="Pfam" id="PF14856">
    <property type="entry name" value="Hce2"/>
    <property type="match status" value="1"/>
</dbReference>
<dbReference type="CDD" id="cd02878">
    <property type="entry name" value="GH18_zymocin_alpha"/>
    <property type="match status" value="1"/>
</dbReference>
<comment type="similarity">
    <text evidence="2">Belongs to the glycosyl hydrolase 18 family. Chitinase class V subfamily.</text>
</comment>
<dbReference type="PROSITE" id="PS51910">
    <property type="entry name" value="GH18_2"/>
    <property type="match status" value="1"/>
</dbReference>
<evidence type="ECO:0000256" key="1">
    <source>
        <dbReference type="ARBA" id="ARBA00000822"/>
    </source>
</evidence>
<keyword evidence="6" id="KW-0146">Chitin degradation</keyword>
<dbReference type="SUPFAM" id="SSF54556">
    <property type="entry name" value="Chitinase insertion domain"/>
    <property type="match status" value="1"/>
</dbReference>
<dbReference type="InterPro" id="IPR029226">
    <property type="entry name" value="Ecp2-like"/>
</dbReference>
<evidence type="ECO:0000313" key="16">
    <source>
        <dbReference type="Proteomes" id="UP000256690"/>
    </source>
</evidence>
<dbReference type="SUPFAM" id="SSF51445">
    <property type="entry name" value="(Trans)glycosidases"/>
    <property type="match status" value="1"/>
</dbReference>
<comment type="caution">
    <text evidence="15">The sequence shown here is derived from an EMBL/GenBank/DDBJ whole genome shotgun (WGS) entry which is preliminary data.</text>
</comment>
<feature type="signal peptide" evidence="12">
    <location>
        <begin position="1"/>
        <end position="25"/>
    </location>
</feature>
<dbReference type="EMBL" id="PVWQ01000010">
    <property type="protein sequence ID" value="RDW70660.1"/>
    <property type="molecule type" value="Genomic_DNA"/>
</dbReference>
<gene>
    <name evidence="15" type="ORF">DSM5745_08171</name>
</gene>
<keyword evidence="8" id="KW-0119">Carbohydrate metabolism</keyword>
<dbReference type="Gene3D" id="3.10.50.10">
    <property type="match status" value="1"/>
</dbReference>
<dbReference type="InterPro" id="IPR017853">
    <property type="entry name" value="GH"/>
</dbReference>
<evidence type="ECO:0000256" key="4">
    <source>
        <dbReference type="ARBA" id="ARBA00022669"/>
    </source>
</evidence>
<dbReference type="GeneID" id="38118541"/>
<dbReference type="SUPFAM" id="SSF57016">
    <property type="entry name" value="Plant lectins/antimicrobial peptides"/>
    <property type="match status" value="1"/>
</dbReference>
<dbReference type="OrthoDB" id="73875at2759"/>
<evidence type="ECO:0000256" key="2">
    <source>
        <dbReference type="ARBA" id="ARBA00008682"/>
    </source>
</evidence>
<dbReference type="InterPro" id="IPR029070">
    <property type="entry name" value="Chitinase_insertion_sf"/>
</dbReference>
<evidence type="ECO:0000256" key="12">
    <source>
        <dbReference type="SAM" id="SignalP"/>
    </source>
</evidence>
<evidence type="ECO:0000256" key="3">
    <source>
        <dbReference type="ARBA" id="ARBA00012729"/>
    </source>
</evidence>
<evidence type="ECO:0000259" key="13">
    <source>
        <dbReference type="PROSITE" id="PS51782"/>
    </source>
</evidence>
<dbReference type="CDD" id="cd00035">
    <property type="entry name" value="ChtBD1"/>
    <property type="match status" value="1"/>
</dbReference>
<name>A0A3D8R9M8_9EURO</name>
<dbReference type="InterPro" id="IPR053214">
    <property type="entry name" value="LysM12-like"/>
</dbReference>
<keyword evidence="10" id="KW-0624">Polysaccharide degradation</keyword>
<dbReference type="GO" id="GO:0000272">
    <property type="term" value="P:polysaccharide catabolic process"/>
    <property type="evidence" value="ECO:0007669"/>
    <property type="project" value="UniProtKB-KW"/>
</dbReference>
<dbReference type="InterPro" id="IPR011583">
    <property type="entry name" value="Chitinase_II/V-like_cat"/>
</dbReference>
<dbReference type="PROSITE" id="PS01095">
    <property type="entry name" value="GH18_1"/>
    <property type="match status" value="1"/>
</dbReference>
<dbReference type="GO" id="GO:0008061">
    <property type="term" value="F:chitin binding"/>
    <property type="evidence" value="ECO:0007669"/>
    <property type="project" value="UniProtKB-KW"/>
</dbReference>
<evidence type="ECO:0000256" key="5">
    <source>
        <dbReference type="ARBA" id="ARBA00022801"/>
    </source>
</evidence>
<dbReference type="Pfam" id="PF00704">
    <property type="entry name" value="Glyco_hydro_18"/>
    <property type="match status" value="1"/>
</dbReference>
<dbReference type="InterPro" id="IPR036861">
    <property type="entry name" value="Endochitinase-like_sf"/>
</dbReference>
<evidence type="ECO:0000256" key="7">
    <source>
        <dbReference type="ARBA" id="ARBA00023026"/>
    </source>
</evidence>
<keyword evidence="12" id="KW-0732">Signal</keyword>
<dbReference type="Proteomes" id="UP000256690">
    <property type="component" value="Unassembled WGS sequence"/>
</dbReference>
<reference evidence="15 16" key="1">
    <citation type="journal article" date="2018" name="IMA Fungus">
        <title>IMA Genome-F 9: Draft genome sequence of Annulohypoxylon stygium, Aspergillus mulundensis, Berkeleyomyces basicola (syn. Thielaviopsis basicola), Ceratocystis smalleyi, two Cercospora beticola strains, Coleophoma cylindrospora, Fusarium fracticaudum, Phialophora cf. hyalina, and Morchella septimelata.</title>
        <authorList>
            <person name="Wingfield B.D."/>
            <person name="Bills G.F."/>
            <person name="Dong Y."/>
            <person name="Huang W."/>
            <person name="Nel W.J."/>
            <person name="Swalarsk-Parry B.S."/>
            <person name="Vaghefi N."/>
            <person name="Wilken P.M."/>
            <person name="An Z."/>
            <person name="de Beer Z.W."/>
            <person name="De Vos L."/>
            <person name="Chen L."/>
            <person name="Duong T.A."/>
            <person name="Gao Y."/>
            <person name="Hammerbacher A."/>
            <person name="Kikkert J.R."/>
            <person name="Li Y."/>
            <person name="Li H."/>
            <person name="Li K."/>
            <person name="Li Q."/>
            <person name="Liu X."/>
            <person name="Ma X."/>
            <person name="Naidoo K."/>
            <person name="Pethybridge S.J."/>
            <person name="Sun J."/>
            <person name="Steenkamp E.T."/>
            <person name="van der Nest M.A."/>
            <person name="van Wyk S."/>
            <person name="Wingfield M.J."/>
            <person name="Xiong C."/>
            <person name="Yue Q."/>
            <person name="Zhang X."/>
        </authorList>
    </citation>
    <scope>NUCLEOTIDE SEQUENCE [LARGE SCALE GENOMIC DNA]</scope>
    <source>
        <strain evidence="15 16">DSM 5745</strain>
    </source>
</reference>
<keyword evidence="5 11" id="KW-0378">Hydrolase</keyword>
<feature type="domain" description="LysM" evidence="13">
    <location>
        <begin position="308"/>
        <end position="353"/>
    </location>
</feature>
<organism evidence="15 16">
    <name type="scientific">Aspergillus mulundensis</name>
    <dbReference type="NCBI Taxonomy" id="1810919"/>
    <lineage>
        <taxon>Eukaryota</taxon>
        <taxon>Fungi</taxon>
        <taxon>Dikarya</taxon>
        <taxon>Ascomycota</taxon>
        <taxon>Pezizomycotina</taxon>
        <taxon>Eurotiomycetes</taxon>
        <taxon>Eurotiomycetidae</taxon>
        <taxon>Eurotiales</taxon>
        <taxon>Aspergillaceae</taxon>
        <taxon>Aspergillus</taxon>
        <taxon>Aspergillus subgen. Nidulantes</taxon>
    </lineage>
</organism>
<evidence type="ECO:0000256" key="8">
    <source>
        <dbReference type="ARBA" id="ARBA00023277"/>
    </source>
</evidence>
<dbReference type="PROSITE" id="PS51782">
    <property type="entry name" value="LYSM"/>
    <property type="match status" value="1"/>
</dbReference>
<dbReference type="PANTHER" id="PTHR47700:SF1">
    <property type="entry name" value="CHITINASE"/>
    <property type="match status" value="1"/>
</dbReference>
<dbReference type="GO" id="GO:0006032">
    <property type="term" value="P:chitin catabolic process"/>
    <property type="evidence" value="ECO:0007669"/>
    <property type="project" value="UniProtKB-KW"/>
</dbReference>
<keyword evidence="16" id="KW-1185">Reference proteome</keyword>
<dbReference type="InterPro" id="IPR001579">
    <property type="entry name" value="Glyco_hydro_18_chit_AS"/>
</dbReference>
<dbReference type="PANTHER" id="PTHR47700">
    <property type="entry name" value="V CHITINASE, PUTATIVE (AFU_ORTHOLOGUE AFUA_6G13720)-RELATED"/>
    <property type="match status" value="1"/>
</dbReference>
<keyword evidence="7" id="KW-0843">Virulence</keyword>
<evidence type="ECO:0000256" key="6">
    <source>
        <dbReference type="ARBA" id="ARBA00023024"/>
    </source>
</evidence>
<dbReference type="SMART" id="SM00636">
    <property type="entry name" value="Glyco_18"/>
    <property type="match status" value="1"/>
</dbReference>
<evidence type="ECO:0000259" key="14">
    <source>
        <dbReference type="PROSITE" id="PS51910"/>
    </source>
</evidence>